<comment type="caution">
    <text evidence="3">The sequence shown here is derived from an EMBL/GenBank/DDBJ whole genome shotgun (WGS) entry which is preliminary data.</text>
</comment>
<dbReference type="PANTHER" id="PTHR13947:SF37">
    <property type="entry name" value="LD18367P"/>
    <property type="match status" value="1"/>
</dbReference>
<proteinExistence type="predicted"/>
<evidence type="ECO:0000313" key="3">
    <source>
        <dbReference type="EMBL" id="MBB5489813.1"/>
    </source>
</evidence>
<dbReference type="Proteomes" id="UP000579647">
    <property type="component" value="Unassembled WGS sequence"/>
</dbReference>
<sequence length="170" mass="18444">MMIRTALPAERETVGELRVLAYNAQGLLDASPSYADTLRDLGWQGRDEVLVAVADERVVGTVVFVPWGPHCEVARGPDEAEVRAFAVDPSAQRRGVGAALVRAVVEQAEGEGVSRLVLCTRTVMTGAQRLYEAHGFVRLPERDWEPVPGVDLLAYGLVLKDRPALLEPAS</sequence>
<keyword evidence="3" id="KW-0689">Ribosomal protein</keyword>
<keyword evidence="3" id="KW-0687">Ribonucleoprotein</keyword>
<dbReference type="PROSITE" id="PS51186">
    <property type="entry name" value="GNAT"/>
    <property type="match status" value="1"/>
</dbReference>
<keyword evidence="4" id="KW-1185">Reference proteome</keyword>
<dbReference type="EMBL" id="JACHDO010000001">
    <property type="protein sequence ID" value="MBB5489813.1"/>
    <property type="molecule type" value="Genomic_DNA"/>
</dbReference>
<dbReference type="RefSeq" id="WP_184362395.1">
    <property type="nucleotide sequence ID" value="NZ_BAAAKM010000046.1"/>
</dbReference>
<feature type="domain" description="N-acetyltransferase" evidence="2">
    <location>
        <begin position="1"/>
        <end position="162"/>
    </location>
</feature>
<dbReference type="CDD" id="cd04301">
    <property type="entry name" value="NAT_SF"/>
    <property type="match status" value="1"/>
</dbReference>
<dbReference type="InterPro" id="IPR016181">
    <property type="entry name" value="Acyl_CoA_acyltransferase"/>
</dbReference>
<keyword evidence="1" id="KW-0808">Transferase</keyword>
<evidence type="ECO:0000256" key="1">
    <source>
        <dbReference type="ARBA" id="ARBA00022679"/>
    </source>
</evidence>
<dbReference type="SUPFAM" id="SSF55729">
    <property type="entry name" value="Acyl-CoA N-acyltransferases (Nat)"/>
    <property type="match status" value="1"/>
</dbReference>
<dbReference type="InterPro" id="IPR050769">
    <property type="entry name" value="NAT_camello-type"/>
</dbReference>
<dbReference type="Pfam" id="PF00583">
    <property type="entry name" value="Acetyltransf_1"/>
    <property type="match status" value="1"/>
</dbReference>
<evidence type="ECO:0000259" key="2">
    <source>
        <dbReference type="PROSITE" id="PS51186"/>
    </source>
</evidence>
<organism evidence="3 4">
    <name type="scientific">Nocardiopsis metallicus</name>
    <dbReference type="NCBI Taxonomy" id="179819"/>
    <lineage>
        <taxon>Bacteria</taxon>
        <taxon>Bacillati</taxon>
        <taxon>Actinomycetota</taxon>
        <taxon>Actinomycetes</taxon>
        <taxon>Streptosporangiales</taxon>
        <taxon>Nocardiopsidaceae</taxon>
        <taxon>Nocardiopsis</taxon>
    </lineage>
</organism>
<dbReference type="GO" id="GO:0008080">
    <property type="term" value="F:N-acetyltransferase activity"/>
    <property type="evidence" value="ECO:0007669"/>
    <property type="project" value="InterPro"/>
</dbReference>
<reference evidence="3 4" key="1">
    <citation type="submission" date="2020-08" db="EMBL/GenBank/DDBJ databases">
        <title>Sequencing the genomes of 1000 actinobacteria strains.</title>
        <authorList>
            <person name="Klenk H.-P."/>
        </authorList>
    </citation>
    <scope>NUCLEOTIDE SEQUENCE [LARGE SCALE GENOMIC DNA]</scope>
    <source>
        <strain evidence="3 4">DSM 44598</strain>
    </source>
</reference>
<gene>
    <name evidence="3" type="ORF">HNR07_000950</name>
</gene>
<dbReference type="PANTHER" id="PTHR13947">
    <property type="entry name" value="GNAT FAMILY N-ACETYLTRANSFERASE"/>
    <property type="match status" value="1"/>
</dbReference>
<name>A0A840W3D0_9ACTN</name>
<accession>A0A840W3D0</accession>
<dbReference type="GO" id="GO:0005840">
    <property type="term" value="C:ribosome"/>
    <property type="evidence" value="ECO:0007669"/>
    <property type="project" value="UniProtKB-KW"/>
</dbReference>
<dbReference type="Gene3D" id="3.40.630.30">
    <property type="match status" value="1"/>
</dbReference>
<dbReference type="InterPro" id="IPR000182">
    <property type="entry name" value="GNAT_dom"/>
</dbReference>
<dbReference type="AlphaFoldDB" id="A0A840W3D0"/>
<evidence type="ECO:0000313" key="4">
    <source>
        <dbReference type="Proteomes" id="UP000579647"/>
    </source>
</evidence>
<protein>
    <submittedName>
        <fullName evidence="3">Ribosomal protein S18 acetylase RimI-like enzyme</fullName>
    </submittedName>
</protein>